<dbReference type="Proteomes" id="UP000807504">
    <property type="component" value="Unassembled WGS sequence"/>
</dbReference>
<reference evidence="1" key="2">
    <citation type="submission" date="2020-06" db="EMBL/GenBank/DDBJ databases">
        <authorList>
            <person name="Sheffer M."/>
        </authorList>
    </citation>
    <scope>NUCLEOTIDE SEQUENCE</scope>
</reference>
<protein>
    <submittedName>
        <fullName evidence="1">Uncharacterized protein</fullName>
    </submittedName>
</protein>
<name>A0A8T0EU99_ARGBR</name>
<dbReference type="EMBL" id="JABXBU010002054">
    <property type="protein sequence ID" value="KAF8779462.1"/>
    <property type="molecule type" value="Genomic_DNA"/>
</dbReference>
<keyword evidence="2" id="KW-1185">Reference proteome</keyword>
<evidence type="ECO:0000313" key="2">
    <source>
        <dbReference type="Proteomes" id="UP000807504"/>
    </source>
</evidence>
<feature type="non-terminal residue" evidence="1">
    <location>
        <position position="167"/>
    </location>
</feature>
<dbReference type="AlphaFoldDB" id="A0A8T0EU99"/>
<reference evidence="1" key="1">
    <citation type="journal article" date="2020" name="bioRxiv">
        <title>Chromosome-level reference genome of the European wasp spider Argiope bruennichi: a resource for studies on range expansion and evolutionary adaptation.</title>
        <authorList>
            <person name="Sheffer M.M."/>
            <person name="Hoppe A."/>
            <person name="Krehenwinkel H."/>
            <person name="Uhl G."/>
            <person name="Kuss A.W."/>
            <person name="Jensen L."/>
            <person name="Jensen C."/>
            <person name="Gillespie R.G."/>
            <person name="Hoff K.J."/>
            <person name="Prost S."/>
        </authorList>
    </citation>
    <scope>NUCLEOTIDE SEQUENCE</scope>
</reference>
<comment type="caution">
    <text evidence="1">The sequence shown here is derived from an EMBL/GenBank/DDBJ whole genome shotgun (WGS) entry which is preliminary data.</text>
</comment>
<sequence length="167" mass="16474">MWSRPDSAGSAVGSLGGGGGVALGRAWGSSVAGAVWLVRGAGISGFLGAVGGSPRGRRAGLVTRCFCVSRSSVAAGGGGGVGWRDGGWGRDLLGWLVGGPPRVRRASWGGAGLCLACGWGPIAGLGGSDGGVGGRCRWVWWAAVRCLLVGVRWRLGGTGGTAVLVES</sequence>
<accession>A0A8T0EU99</accession>
<evidence type="ECO:0000313" key="1">
    <source>
        <dbReference type="EMBL" id="KAF8779462.1"/>
    </source>
</evidence>
<gene>
    <name evidence="1" type="ORF">HNY73_013709</name>
</gene>
<proteinExistence type="predicted"/>
<organism evidence="1 2">
    <name type="scientific">Argiope bruennichi</name>
    <name type="common">Wasp spider</name>
    <name type="synonym">Aranea bruennichi</name>
    <dbReference type="NCBI Taxonomy" id="94029"/>
    <lineage>
        <taxon>Eukaryota</taxon>
        <taxon>Metazoa</taxon>
        <taxon>Ecdysozoa</taxon>
        <taxon>Arthropoda</taxon>
        <taxon>Chelicerata</taxon>
        <taxon>Arachnida</taxon>
        <taxon>Araneae</taxon>
        <taxon>Araneomorphae</taxon>
        <taxon>Entelegynae</taxon>
        <taxon>Araneoidea</taxon>
        <taxon>Araneidae</taxon>
        <taxon>Argiope</taxon>
    </lineage>
</organism>